<evidence type="ECO:0000256" key="5">
    <source>
        <dbReference type="ARBA" id="ARBA00022723"/>
    </source>
</evidence>
<evidence type="ECO:0000256" key="7">
    <source>
        <dbReference type="ARBA" id="ARBA00023004"/>
    </source>
</evidence>
<accession>A0A9P3PJ18</accession>
<comment type="pathway">
    <text evidence="2">Secondary metabolite biosynthesis.</text>
</comment>
<dbReference type="AlphaFoldDB" id="A0A9P3PJ18"/>
<dbReference type="InterPro" id="IPR002401">
    <property type="entry name" value="Cyt_P450_E_grp-I"/>
</dbReference>
<sequence>MSAMWLTLILVGLLTLLIRRLAPTDRSYSHLPLPPGPKASWLGKVSLPQTYPWRTYAQWKQIYGDIIYISVFRNPILVLNSARAAADLLEKRSSNYSSRPTRTMIVELIGWDWLFSSMVYGSWWKRHRNMFHIYFRPNDSSDHHPLQIKETHTLLRNLLDHPDEFRYYCRRVAAAIILNVTYGHQVAEGGDDYVALADRALSSLAQAGIFGTYLVDYIPILKYVPAWFPFASFKRKAFKWRASVREMVNKPFDMVKEAMGKGTATSCVVAQELEKRAAGFDFEEEDVIKNVAATTYAAGSDTFVSAVLSFFLVAALYPEIQAKAQQELDAVAVDRLPDFNDRSQLPFIESLCYELLRWNPVTPLGIAHYASEDDEYEGYRIPKGTTVLPNVWAILHDPAVYPDPMAFNPSRFLDRKHNDSMGINPLPEPAFGFGRRMCPGRWFAFDAMWIVVASILSVYEISKAVDENGQTIEPKVEYESHLLSHPKPFKCRIVPRSHQTRSLIQQTDMLE</sequence>
<evidence type="ECO:0000256" key="2">
    <source>
        <dbReference type="ARBA" id="ARBA00005179"/>
    </source>
</evidence>
<reference evidence="12" key="1">
    <citation type="submission" date="2022-07" db="EMBL/GenBank/DDBJ databases">
        <title>The genome of Lyophyllum shimeji provides insight into the initial evolution of ectomycorrhizal fungal genome.</title>
        <authorList>
            <person name="Kobayashi Y."/>
            <person name="Shibata T."/>
            <person name="Hirakawa H."/>
            <person name="Shigenobu S."/>
            <person name="Nishiyama T."/>
            <person name="Yamada A."/>
            <person name="Hasebe M."/>
            <person name="Kawaguchi M."/>
        </authorList>
    </citation>
    <scope>NUCLEOTIDE SEQUENCE</scope>
    <source>
        <strain evidence="12">AT787</strain>
    </source>
</reference>
<protein>
    <submittedName>
        <fullName evidence="12">Cytochrome p450</fullName>
    </submittedName>
</protein>
<dbReference type="Proteomes" id="UP001063166">
    <property type="component" value="Unassembled WGS sequence"/>
</dbReference>
<evidence type="ECO:0000256" key="3">
    <source>
        <dbReference type="ARBA" id="ARBA00010617"/>
    </source>
</evidence>
<evidence type="ECO:0000256" key="1">
    <source>
        <dbReference type="ARBA" id="ARBA00001971"/>
    </source>
</evidence>
<dbReference type="InterPro" id="IPR001128">
    <property type="entry name" value="Cyt_P450"/>
</dbReference>
<dbReference type="OrthoDB" id="2789670at2759"/>
<dbReference type="InterPro" id="IPR036396">
    <property type="entry name" value="Cyt_P450_sf"/>
</dbReference>
<dbReference type="GO" id="GO:0020037">
    <property type="term" value="F:heme binding"/>
    <property type="evidence" value="ECO:0007669"/>
    <property type="project" value="InterPro"/>
</dbReference>
<proteinExistence type="inferred from homology"/>
<keyword evidence="8 10" id="KW-0503">Monooxygenase</keyword>
<evidence type="ECO:0000256" key="9">
    <source>
        <dbReference type="PIRSR" id="PIRSR602401-1"/>
    </source>
</evidence>
<dbReference type="CDD" id="cd11065">
    <property type="entry name" value="CYP64-like"/>
    <property type="match status" value="1"/>
</dbReference>
<keyword evidence="4 9" id="KW-0349">Heme</keyword>
<keyword evidence="6 10" id="KW-0560">Oxidoreductase</keyword>
<dbReference type="GO" id="GO:0004497">
    <property type="term" value="F:monooxygenase activity"/>
    <property type="evidence" value="ECO:0007669"/>
    <property type="project" value="UniProtKB-KW"/>
</dbReference>
<keyword evidence="13" id="KW-1185">Reference proteome</keyword>
<feature type="chain" id="PRO_5040197169" evidence="11">
    <location>
        <begin position="25"/>
        <end position="511"/>
    </location>
</feature>
<evidence type="ECO:0000256" key="11">
    <source>
        <dbReference type="SAM" id="SignalP"/>
    </source>
</evidence>
<gene>
    <name evidence="12" type="ORF">LshimejAT787_0305300</name>
</gene>
<dbReference type="EMBL" id="BRPK01000003">
    <property type="protein sequence ID" value="GLB36242.1"/>
    <property type="molecule type" value="Genomic_DNA"/>
</dbReference>
<dbReference type="InterPro" id="IPR017972">
    <property type="entry name" value="Cyt_P450_CS"/>
</dbReference>
<evidence type="ECO:0000313" key="12">
    <source>
        <dbReference type="EMBL" id="GLB36242.1"/>
    </source>
</evidence>
<dbReference type="Gene3D" id="1.10.630.10">
    <property type="entry name" value="Cytochrome P450"/>
    <property type="match status" value="1"/>
</dbReference>
<dbReference type="Pfam" id="PF00067">
    <property type="entry name" value="p450"/>
    <property type="match status" value="1"/>
</dbReference>
<feature type="signal peptide" evidence="11">
    <location>
        <begin position="1"/>
        <end position="24"/>
    </location>
</feature>
<dbReference type="PANTHER" id="PTHR46300:SF7">
    <property type="entry name" value="P450, PUTATIVE (EUROFUNG)-RELATED"/>
    <property type="match status" value="1"/>
</dbReference>
<organism evidence="12 13">
    <name type="scientific">Lyophyllum shimeji</name>
    <name type="common">Hon-shimeji</name>
    <name type="synonym">Tricholoma shimeji</name>
    <dbReference type="NCBI Taxonomy" id="47721"/>
    <lineage>
        <taxon>Eukaryota</taxon>
        <taxon>Fungi</taxon>
        <taxon>Dikarya</taxon>
        <taxon>Basidiomycota</taxon>
        <taxon>Agaricomycotina</taxon>
        <taxon>Agaricomycetes</taxon>
        <taxon>Agaricomycetidae</taxon>
        <taxon>Agaricales</taxon>
        <taxon>Tricholomatineae</taxon>
        <taxon>Lyophyllaceae</taxon>
        <taxon>Lyophyllum</taxon>
    </lineage>
</organism>
<evidence type="ECO:0000256" key="8">
    <source>
        <dbReference type="ARBA" id="ARBA00023033"/>
    </source>
</evidence>
<evidence type="ECO:0000256" key="10">
    <source>
        <dbReference type="RuleBase" id="RU000461"/>
    </source>
</evidence>
<name>A0A9P3PJ18_LYOSH</name>
<dbReference type="SUPFAM" id="SSF48264">
    <property type="entry name" value="Cytochrome P450"/>
    <property type="match status" value="1"/>
</dbReference>
<keyword evidence="5 9" id="KW-0479">Metal-binding</keyword>
<evidence type="ECO:0000256" key="6">
    <source>
        <dbReference type="ARBA" id="ARBA00023002"/>
    </source>
</evidence>
<dbReference type="InterPro" id="IPR050364">
    <property type="entry name" value="Cytochrome_P450_fung"/>
</dbReference>
<dbReference type="GO" id="GO:0005506">
    <property type="term" value="F:iron ion binding"/>
    <property type="evidence" value="ECO:0007669"/>
    <property type="project" value="InterPro"/>
</dbReference>
<dbReference type="PRINTS" id="PR00463">
    <property type="entry name" value="EP450I"/>
</dbReference>
<keyword evidence="7 9" id="KW-0408">Iron</keyword>
<comment type="similarity">
    <text evidence="3 10">Belongs to the cytochrome P450 family.</text>
</comment>
<dbReference type="GO" id="GO:0016705">
    <property type="term" value="F:oxidoreductase activity, acting on paired donors, with incorporation or reduction of molecular oxygen"/>
    <property type="evidence" value="ECO:0007669"/>
    <property type="project" value="InterPro"/>
</dbReference>
<dbReference type="PROSITE" id="PS00086">
    <property type="entry name" value="CYTOCHROME_P450"/>
    <property type="match status" value="1"/>
</dbReference>
<feature type="binding site" description="axial binding residue" evidence="9">
    <location>
        <position position="438"/>
    </location>
    <ligand>
        <name>heme</name>
        <dbReference type="ChEBI" id="CHEBI:30413"/>
    </ligand>
    <ligandPart>
        <name>Fe</name>
        <dbReference type="ChEBI" id="CHEBI:18248"/>
    </ligandPart>
</feature>
<comment type="cofactor">
    <cofactor evidence="1 9">
        <name>heme</name>
        <dbReference type="ChEBI" id="CHEBI:30413"/>
    </cofactor>
</comment>
<comment type="caution">
    <text evidence="12">The sequence shown here is derived from an EMBL/GenBank/DDBJ whole genome shotgun (WGS) entry which is preliminary data.</text>
</comment>
<dbReference type="PANTHER" id="PTHR46300">
    <property type="entry name" value="P450, PUTATIVE (EUROFUNG)-RELATED-RELATED"/>
    <property type="match status" value="1"/>
</dbReference>
<evidence type="ECO:0000256" key="4">
    <source>
        <dbReference type="ARBA" id="ARBA00022617"/>
    </source>
</evidence>
<evidence type="ECO:0000313" key="13">
    <source>
        <dbReference type="Proteomes" id="UP001063166"/>
    </source>
</evidence>
<keyword evidence="11" id="KW-0732">Signal</keyword>